<dbReference type="RefSeq" id="WP_071758408.1">
    <property type="nucleotide sequence ID" value="NZ_CBCSIO010000005.1"/>
</dbReference>
<sequence>MAKKKATSQPIITLESSNTEVPRPRLSKLIIKNFRCIGNNPVEIELDDIVVLVGPNNVGKSSILRAYEVVMSHGSKEGKLHIDDFPNSEITEGSFPEIELQTVVYDNSPGERWIRVDSETGEKYVREQWVWKNVGDPVRRGFDVYENDWSDQVPWGAPNVANSRRPQPHLVDAFSNPEAQSKEIINILQSVLTDRVKSFISVENKDGDQKTDYSLLIDKIEEIQNVIIKDSKNEIENAENQITQLIDKVFPGYQVKFDARPQEELEKSINLFKANPQLLMGPEGGYQSSIERQGSGARRTLLWAALQFINETQLSKKKSSQRPHVLLLDEPELCLHPSAIREACKVLYDLPQSGNWQVMVTTHSPAFIDLSRDNTTIIRVERNEDGEINGTTLFRPNKAKLDEDDKKRLKLLNIFDPYVAEFFFGGHSIIVEGDTEYTAFKYVISANPEAFNNIHIIRARGKDTIVSLVKILNHFGSRYSILHDSDRPFTNKRKLNGEFKKNKAWATNDNIKEAVNMHEDATKVRLLSSIPNFEEAYFGEAVSGEKPYNALLTIREDINAFQKITDLLHALSNHAARTPAGCLEWEDSSQLLDALDELVSE</sequence>
<gene>
    <name evidence="4" type="ORF">BAU25_13760</name>
</gene>
<dbReference type="PANTHER" id="PTHR43581">
    <property type="entry name" value="ATP/GTP PHOSPHATASE"/>
    <property type="match status" value="1"/>
</dbReference>
<dbReference type="PANTHER" id="PTHR43581:SF4">
    <property type="entry name" value="ATP_GTP PHOSPHATASE"/>
    <property type="match status" value="1"/>
</dbReference>
<dbReference type="Gene3D" id="3.40.50.300">
    <property type="entry name" value="P-loop containing nucleotide triphosphate hydrolases"/>
    <property type="match status" value="1"/>
</dbReference>
<keyword evidence="1" id="KW-0175">Coiled coil</keyword>
<keyword evidence="4" id="KW-0540">Nuclease</keyword>
<accession>A0A1J9U0Q0</accession>
<dbReference type="GO" id="GO:0004519">
    <property type="term" value="F:endonuclease activity"/>
    <property type="evidence" value="ECO:0007669"/>
    <property type="project" value="UniProtKB-KW"/>
</dbReference>
<organism evidence="4 5">
    <name type="scientific">Bacillus albus</name>
    <dbReference type="NCBI Taxonomy" id="2026189"/>
    <lineage>
        <taxon>Bacteria</taxon>
        <taxon>Bacillati</taxon>
        <taxon>Bacillota</taxon>
        <taxon>Bacilli</taxon>
        <taxon>Bacillales</taxon>
        <taxon>Bacillaceae</taxon>
        <taxon>Bacillus</taxon>
        <taxon>Bacillus cereus group</taxon>
    </lineage>
</organism>
<dbReference type="Proteomes" id="UP000181873">
    <property type="component" value="Unassembled WGS sequence"/>
</dbReference>
<dbReference type="InterPro" id="IPR041685">
    <property type="entry name" value="AAA_GajA/Old/RecF-like"/>
</dbReference>
<keyword evidence="4" id="KW-0255">Endonuclease</keyword>
<dbReference type="SUPFAM" id="SSF52540">
    <property type="entry name" value="P-loop containing nucleoside triphosphate hydrolases"/>
    <property type="match status" value="1"/>
</dbReference>
<evidence type="ECO:0000259" key="3">
    <source>
        <dbReference type="Pfam" id="PF20469"/>
    </source>
</evidence>
<protein>
    <submittedName>
        <fullName evidence="4">ATP-dependent endonuclease</fullName>
    </submittedName>
</protein>
<proteinExistence type="predicted"/>
<feature type="coiled-coil region" evidence="1">
    <location>
        <begin position="221"/>
        <end position="248"/>
    </location>
</feature>
<dbReference type="EMBL" id="MAOE01000093">
    <property type="protein sequence ID" value="OJD62795.1"/>
    <property type="molecule type" value="Genomic_DNA"/>
</dbReference>
<dbReference type="Pfam" id="PF20469">
    <property type="entry name" value="OLD-like_TOPRIM"/>
    <property type="match status" value="1"/>
</dbReference>
<feature type="domain" description="Endonuclease GajA/Old nuclease/RecF-like AAA" evidence="2">
    <location>
        <begin position="207"/>
        <end position="368"/>
    </location>
</feature>
<feature type="domain" description="Endonuclease GajA/Old nuclease/RecF-like AAA" evidence="2">
    <location>
        <begin position="26"/>
        <end position="76"/>
    </location>
</feature>
<evidence type="ECO:0000313" key="4">
    <source>
        <dbReference type="EMBL" id="OJD62795.1"/>
    </source>
</evidence>
<dbReference type="InterPro" id="IPR034139">
    <property type="entry name" value="TOPRIM_OLD"/>
</dbReference>
<reference evidence="4 5" key="1">
    <citation type="submission" date="2016-06" db="EMBL/GenBank/DDBJ databases">
        <title>First insights into the genetic diversity and population structure of in the Bacillus cereus group bacteria from diverse marine environments.</title>
        <authorList>
            <person name="Liu Y."/>
            <person name="Lai Q."/>
            <person name="Shao Z."/>
        </authorList>
    </citation>
    <scope>NUCLEOTIDE SEQUENCE [LARGE SCALE GENOMIC DNA]</scope>
    <source>
        <strain evidence="4 5">N35-10-2</strain>
    </source>
</reference>
<dbReference type="Pfam" id="PF13175">
    <property type="entry name" value="AAA_15"/>
    <property type="match status" value="2"/>
</dbReference>
<dbReference type="InterPro" id="IPR051396">
    <property type="entry name" value="Bact_Antivir_Def_Nuclease"/>
</dbReference>
<dbReference type="CDD" id="cd01026">
    <property type="entry name" value="TOPRIM_OLD"/>
    <property type="match status" value="1"/>
</dbReference>
<evidence type="ECO:0000259" key="2">
    <source>
        <dbReference type="Pfam" id="PF13175"/>
    </source>
</evidence>
<feature type="domain" description="OLD protein-like TOPRIM" evidence="3">
    <location>
        <begin position="423"/>
        <end position="486"/>
    </location>
</feature>
<dbReference type="AlphaFoldDB" id="A0A1J9U0Q0"/>
<name>A0A1J9U0Q0_9BACI</name>
<evidence type="ECO:0000313" key="5">
    <source>
        <dbReference type="Proteomes" id="UP000181873"/>
    </source>
</evidence>
<dbReference type="InterPro" id="IPR027417">
    <property type="entry name" value="P-loop_NTPase"/>
</dbReference>
<evidence type="ECO:0000256" key="1">
    <source>
        <dbReference type="SAM" id="Coils"/>
    </source>
</evidence>
<comment type="caution">
    <text evidence="4">The sequence shown here is derived from an EMBL/GenBank/DDBJ whole genome shotgun (WGS) entry which is preliminary data.</text>
</comment>
<keyword evidence="4" id="KW-0378">Hydrolase</keyword>